<comment type="similarity">
    <text evidence="2">Belongs to the KHG/KDPG aldolase family.</text>
</comment>
<dbReference type="Pfam" id="PF01081">
    <property type="entry name" value="Aldolase"/>
    <property type="match status" value="1"/>
</dbReference>
<dbReference type="SUPFAM" id="SSF51569">
    <property type="entry name" value="Aldolase"/>
    <property type="match status" value="1"/>
</dbReference>
<keyword evidence="4" id="KW-0456">Lyase</keyword>
<accession>A0ABY7K1R1</accession>
<dbReference type="PANTHER" id="PTHR30246">
    <property type="entry name" value="2-KETO-3-DEOXY-6-PHOSPHOGLUCONATE ALDOLASE"/>
    <property type="match status" value="1"/>
</dbReference>
<dbReference type="PANTHER" id="PTHR30246:SF1">
    <property type="entry name" value="2-DEHYDRO-3-DEOXY-6-PHOSPHOGALACTONATE ALDOLASE-RELATED"/>
    <property type="match status" value="1"/>
</dbReference>
<dbReference type="CDD" id="cd00452">
    <property type="entry name" value="KDPG_aldolase"/>
    <property type="match status" value="1"/>
</dbReference>
<keyword evidence="5" id="KW-0119">Carbohydrate metabolism</keyword>
<evidence type="ECO:0008006" key="8">
    <source>
        <dbReference type="Google" id="ProtNLM"/>
    </source>
</evidence>
<evidence type="ECO:0000256" key="3">
    <source>
        <dbReference type="ARBA" id="ARBA00011233"/>
    </source>
</evidence>
<proteinExistence type="inferred from homology"/>
<evidence type="ECO:0000256" key="5">
    <source>
        <dbReference type="ARBA" id="ARBA00023277"/>
    </source>
</evidence>
<evidence type="ECO:0000313" key="7">
    <source>
        <dbReference type="Proteomes" id="UP001164693"/>
    </source>
</evidence>
<comment type="subunit">
    <text evidence="3">Homotrimer.</text>
</comment>
<gene>
    <name evidence="6" type="ORF">M6B22_08450</name>
</gene>
<comment type="pathway">
    <text evidence="1">Carbohydrate acid metabolism.</text>
</comment>
<dbReference type="EMBL" id="CP097463">
    <property type="protein sequence ID" value="WAX58780.1"/>
    <property type="molecule type" value="Genomic_DNA"/>
</dbReference>
<evidence type="ECO:0000313" key="6">
    <source>
        <dbReference type="EMBL" id="WAX58780.1"/>
    </source>
</evidence>
<organism evidence="6 7">
    <name type="scientific">Jatrophihabitans cynanchi</name>
    <dbReference type="NCBI Taxonomy" id="2944128"/>
    <lineage>
        <taxon>Bacteria</taxon>
        <taxon>Bacillati</taxon>
        <taxon>Actinomycetota</taxon>
        <taxon>Actinomycetes</taxon>
        <taxon>Jatrophihabitantales</taxon>
        <taxon>Jatrophihabitantaceae</taxon>
        <taxon>Jatrophihabitans</taxon>
    </lineage>
</organism>
<dbReference type="Proteomes" id="UP001164693">
    <property type="component" value="Chromosome"/>
</dbReference>
<keyword evidence="7" id="KW-1185">Reference proteome</keyword>
<dbReference type="RefSeq" id="WP_269445324.1">
    <property type="nucleotide sequence ID" value="NZ_CP097463.1"/>
</dbReference>
<evidence type="ECO:0000256" key="4">
    <source>
        <dbReference type="ARBA" id="ARBA00023239"/>
    </source>
</evidence>
<name>A0ABY7K1R1_9ACTN</name>
<dbReference type="InterPro" id="IPR000887">
    <property type="entry name" value="Aldlse_KDPG_KHG"/>
</dbReference>
<evidence type="ECO:0000256" key="1">
    <source>
        <dbReference type="ARBA" id="ARBA00004761"/>
    </source>
</evidence>
<protein>
    <recommendedName>
        <fullName evidence="8">2-dehydro-3-deoxyphosphogluconate aldolase</fullName>
    </recommendedName>
</protein>
<reference evidence="6" key="1">
    <citation type="submission" date="2022-05" db="EMBL/GenBank/DDBJ databases">
        <title>Jatrophihabitans sp. SB3-54 whole genome sequence.</title>
        <authorList>
            <person name="Suh M.K."/>
            <person name="Eom M.K."/>
            <person name="Kim J.S."/>
            <person name="Kim H.S."/>
            <person name="Do H.E."/>
            <person name="Shin Y.K."/>
            <person name="Lee J.-S."/>
        </authorList>
    </citation>
    <scope>NUCLEOTIDE SEQUENCE</scope>
    <source>
        <strain evidence="6">SB3-54</strain>
    </source>
</reference>
<sequence length="216" mass="21298">MHRLLARLCADRALAVVRAPVIADAAALCRAVSAGGIGLLELTFTTPDLATHLARAAAVAGELDACVGAGTVLTADDARRALDAGAQFLVTPAITPDAGAIVRAGHDAGAVVFLGALTPSEVHAALAAGADAVKIFPAGIGGPRYLADLLGPFPGTRLLPSGGVGTETGAAFLAAGAFAVCAGSSVLAPADVVAGDWSRITTNVRAFRTALQSPTA</sequence>
<dbReference type="InterPro" id="IPR013785">
    <property type="entry name" value="Aldolase_TIM"/>
</dbReference>
<evidence type="ECO:0000256" key="2">
    <source>
        <dbReference type="ARBA" id="ARBA00006906"/>
    </source>
</evidence>
<dbReference type="Gene3D" id="3.20.20.70">
    <property type="entry name" value="Aldolase class I"/>
    <property type="match status" value="1"/>
</dbReference>